<gene>
    <name evidence="23" type="ORF">E3N88_05302</name>
</gene>
<keyword evidence="15" id="KW-0233">DNA recombination</keyword>
<dbReference type="InterPro" id="IPR000477">
    <property type="entry name" value="RT_dom"/>
</dbReference>
<evidence type="ECO:0000256" key="13">
    <source>
        <dbReference type="ARBA" id="ARBA00022932"/>
    </source>
</evidence>
<keyword evidence="5" id="KW-0540">Nuclease</keyword>
<evidence type="ECO:0000256" key="4">
    <source>
        <dbReference type="ARBA" id="ARBA00022695"/>
    </source>
</evidence>
<dbReference type="InterPro" id="IPR056924">
    <property type="entry name" value="SH3_Tf2-1"/>
</dbReference>
<keyword evidence="7" id="KW-0064">Aspartyl protease</keyword>
<feature type="region of interest" description="Disordered" evidence="19">
    <location>
        <begin position="1"/>
        <end position="49"/>
    </location>
</feature>
<dbReference type="SMART" id="SM00343">
    <property type="entry name" value="ZnF_C2HC"/>
    <property type="match status" value="2"/>
</dbReference>
<dbReference type="InterPro" id="IPR043502">
    <property type="entry name" value="DNA/RNA_pol_sf"/>
</dbReference>
<dbReference type="CDD" id="cd01647">
    <property type="entry name" value="RT_LTR"/>
    <property type="match status" value="1"/>
</dbReference>
<dbReference type="Proteomes" id="UP000326396">
    <property type="component" value="Linkage Group LG11"/>
</dbReference>
<keyword evidence="9" id="KW-0378">Hydrolase</keyword>
<evidence type="ECO:0000256" key="7">
    <source>
        <dbReference type="ARBA" id="ARBA00022750"/>
    </source>
</evidence>
<feature type="compositionally biased region" description="Polar residues" evidence="19">
    <location>
        <begin position="82"/>
        <end position="99"/>
    </location>
</feature>
<dbReference type="Pfam" id="PF17921">
    <property type="entry name" value="Integrase_H2C2"/>
    <property type="match status" value="1"/>
</dbReference>
<dbReference type="PANTHER" id="PTHR37984:SF5">
    <property type="entry name" value="PROTEIN NYNRIN-LIKE"/>
    <property type="match status" value="1"/>
</dbReference>
<dbReference type="InterPro" id="IPR036397">
    <property type="entry name" value="RNaseH_sf"/>
</dbReference>
<keyword evidence="3" id="KW-0808">Transferase</keyword>
<dbReference type="InterPro" id="IPR041577">
    <property type="entry name" value="RT_RNaseH_2"/>
</dbReference>
<dbReference type="SUPFAM" id="SSF50630">
    <property type="entry name" value="Acid proteases"/>
    <property type="match status" value="1"/>
</dbReference>
<protein>
    <recommendedName>
        <fullName evidence="1">RNA-directed DNA polymerase</fullName>
        <ecNumber evidence="1">2.7.7.49</ecNumber>
    </recommendedName>
</protein>
<dbReference type="Gene3D" id="3.10.10.10">
    <property type="entry name" value="HIV Type 1 Reverse Transcriptase, subunit A, domain 1"/>
    <property type="match status" value="1"/>
</dbReference>
<dbReference type="Gene3D" id="1.10.340.70">
    <property type="match status" value="1"/>
</dbReference>
<dbReference type="GO" id="GO:0003964">
    <property type="term" value="F:RNA-directed DNA polymerase activity"/>
    <property type="evidence" value="ECO:0007669"/>
    <property type="project" value="UniProtKB-KW"/>
</dbReference>
<dbReference type="GO" id="GO:0006508">
    <property type="term" value="P:proteolysis"/>
    <property type="evidence" value="ECO:0007669"/>
    <property type="project" value="UniProtKB-KW"/>
</dbReference>
<dbReference type="Pfam" id="PF03732">
    <property type="entry name" value="Retrotrans_gag"/>
    <property type="match status" value="1"/>
</dbReference>
<feature type="domain" description="CCHC-type" evidence="20">
    <location>
        <begin position="365"/>
        <end position="380"/>
    </location>
</feature>
<name>A0A5N6PL95_9ASTR</name>
<evidence type="ECO:0000259" key="20">
    <source>
        <dbReference type="PROSITE" id="PS50158"/>
    </source>
</evidence>
<evidence type="ECO:0000313" key="23">
    <source>
        <dbReference type="EMBL" id="KAD6794406.1"/>
    </source>
</evidence>
<proteinExistence type="predicted"/>
<feature type="compositionally biased region" description="Pro residues" evidence="19">
    <location>
        <begin position="23"/>
        <end position="42"/>
    </location>
</feature>
<accession>A0A5N6PL95</accession>
<evidence type="ECO:0000256" key="6">
    <source>
        <dbReference type="ARBA" id="ARBA00022723"/>
    </source>
</evidence>
<feature type="coiled-coil region" evidence="18">
    <location>
        <begin position="1261"/>
        <end position="1288"/>
    </location>
</feature>
<dbReference type="InterPro" id="IPR041373">
    <property type="entry name" value="RT_RNaseH"/>
</dbReference>
<keyword evidence="12" id="KW-0695">RNA-directed DNA polymerase</keyword>
<dbReference type="Gene3D" id="3.30.70.270">
    <property type="match status" value="2"/>
</dbReference>
<dbReference type="InterPro" id="IPR012337">
    <property type="entry name" value="RNaseH-like_sf"/>
</dbReference>
<dbReference type="InterPro" id="IPR021109">
    <property type="entry name" value="Peptidase_aspartic_dom_sf"/>
</dbReference>
<dbReference type="SUPFAM" id="SSF53098">
    <property type="entry name" value="Ribonuclease H-like"/>
    <property type="match status" value="1"/>
</dbReference>
<evidence type="ECO:0000313" key="24">
    <source>
        <dbReference type="Proteomes" id="UP000326396"/>
    </source>
</evidence>
<evidence type="ECO:0000256" key="18">
    <source>
        <dbReference type="SAM" id="Coils"/>
    </source>
</evidence>
<dbReference type="FunFam" id="3.30.420.10:FF:000032">
    <property type="entry name" value="Retrovirus-related Pol polyprotein from transposon 297-like Protein"/>
    <property type="match status" value="1"/>
</dbReference>
<dbReference type="SUPFAM" id="SSF56672">
    <property type="entry name" value="DNA/RNA polymerases"/>
    <property type="match status" value="1"/>
</dbReference>
<dbReference type="GO" id="GO:0003887">
    <property type="term" value="F:DNA-directed DNA polymerase activity"/>
    <property type="evidence" value="ECO:0007669"/>
    <property type="project" value="UniProtKB-KW"/>
</dbReference>
<dbReference type="Pfam" id="PF17917">
    <property type="entry name" value="RT_RNaseH"/>
    <property type="match status" value="1"/>
</dbReference>
<evidence type="ECO:0000256" key="11">
    <source>
        <dbReference type="ARBA" id="ARBA00022908"/>
    </source>
</evidence>
<keyword evidence="10" id="KW-0460">Magnesium</keyword>
<dbReference type="EMBL" id="SZYD01000003">
    <property type="protein sequence ID" value="KAD6794406.1"/>
    <property type="molecule type" value="Genomic_DNA"/>
</dbReference>
<keyword evidence="6" id="KW-0479">Metal-binding</keyword>
<dbReference type="InterPro" id="IPR043128">
    <property type="entry name" value="Rev_trsase/Diguanyl_cyclase"/>
</dbReference>
<dbReference type="Pfam" id="PF24626">
    <property type="entry name" value="SH3_Tf2-1"/>
    <property type="match status" value="1"/>
</dbReference>
<keyword evidence="17" id="KW-0862">Zinc</keyword>
<feature type="domain" description="CCHC-type" evidence="20">
    <location>
        <begin position="318"/>
        <end position="333"/>
    </location>
</feature>
<dbReference type="Pfam" id="PF00098">
    <property type="entry name" value="zf-CCHC"/>
    <property type="match status" value="1"/>
</dbReference>
<evidence type="ECO:0000256" key="12">
    <source>
        <dbReference type="ARBA" id="ARBA00022918"/>
    </source>
</evidence>
<organism evidence="23 24">
    <name type="scientific">Mikania micrantha</name>
    <name type="common">bitter vine</name>
    <dbReference type="NCBI Taxonomy" id="192012"/>
    <lineage>
        <taxon>Eukaryota</taxon>
        <taxon>Viridiplantae</taxon>
        <taxon>Streptophyta</taxon>
        <taxon>Embryophyta</taxon>
        <taxon>Tracheophyta</taxon>
        <taxon>Spermatophyta</taxon>
        <taxon>Magnoliopsida</taxon>
        <taxon>eudicotyledons</taxon>
        <taxon>Gunneridae</taxon>
        <taxon>Pentapetalae</taxon>
        <taxon>asterids</taxon>
        <taxon>campanulids</taxon>
        <taxon>Asterales</taxon>
        <taxon>Asteraceae</taxon>
        <taxon>Asteroideae</taxon>
        <taxon>Heliantheae alliance</taxon>
        <taxon>Eupatorieae</taxon>
        <taxon>Mikania</taxon>
    </lineage>
</organism>
<dbReference type="Gene3D" id="3.30.420.10">
    <property type="entry name" value="Ribonuclease H-like superfamily/Ribonuclease H"/>
    <property type="match status" value="1"/>
</dbReference>
<keyword evidence="16" id="KW-0511">Multifunctional enzyme</keyword>
<keyword evidence="4" id="KW-0548">Nucleotidyltransferase</keyword>
<evidence type="ECO:0000256" key="19">
    <source>
        <dbReference type="SAM" id="MobiDB-lite"/>
    </source>
</evidence>
<keyword evidence="2" id="KW-0645">Protease</keyword>
<evidence type="ECO:0000256" key="10">
    <source>
        <dbReference type="ARBA" id="ARBA00022842"/>
    </source>
</evidence>
<dbReference type="GO" id="GO:0008270">
    <property type="term" value="F:zinc ion binding"/>
    <property type="evidence" value="ECO:0007669"/>
    <property type="project" value="UniProtKB-KW"/>
</dbReference>
<dbReference type="InterPro" id="IPR005162">
    <property type="entry name" value="Retrotrans_gag_dom"/>
</dbReference>
<dbReference type="InterPro" id="IPR041588">
    <property type="entry name" value="Integrase_H2C2"/>
</dbReference>
<evidence type="ECO:0000256" key="1">
    <source>
        <dbReference type="ARBA" id="ARBA00012493"/>
    </source>
</evidence>
<dbReference type="Pfam" id="PF00078">
    <property type="entry name" value="RVT_1"/>
    <property type="match status" value="1"/>
</dbReference>
<feature type="domain" description="Reverse transcriptase" evidence="21">
    <location>
        <begin position="630"/>
        <end position="809"/>
    </location>
</feature>
<evidence type="ECO:0000259" key="22">
    <source>
        <dbReference type="PROSITE" id="PS50994"/>
    </source>
</evidence>
<keyword evidence="14" id="KW-0238">DNA-binding</keyword>
<dbReference type="PANTHER" id="PTHR37984">
    <property type="entry name" value="PROTEIN CBG26694"/>
    <property type="match status" value="1"/>
</dbReference>
<dbReference type="Gene3D" id="2.40.70.10">
    <property type="entry name" value="Acid Proteases"/>
    <property type="match status" value="1"/>
</dbReference>
<evidence type="ECO:0000256" key="14">
    <source>
        <dbReference type="ARBA" id="ARBA00023125"/>
    </source>
</evidence>
<keyword evidence="8" id="KW-0255">Endonuclease</keyword>
<dbReference type="CDD" id="cd00303">
    <property type="entry name" value="retropepsin_like"/>
    <property type="match status" value="1"/>
</dbReference>
<evidence type="ECO:0000256" key="5">
    <source>
        <dbReference type="ARBA" id="ARBA00022722"/>
    </source>
</evidence>
<keyword evidence="13" id="KW-0239">DNA-directed DNA polymerase</keyword>
<reference evidence="23 24" key="1">
    <citation type="submission" date="2019-05" db="EMBL/GenBank/DDBJ databases">
        <title>Mikania micrantha, genome provides insights into the molecular mechanism of rapid growth.</title>
        <authorList>
            <person name="Liu B."/>
        </authorList>
    </citation>
    <scope>NUCLEOTIDE SEQUENCE [LARGE SCALE GENOMIC DNA]</scope>
    <source>
        <strain evidence="23">NLD-2019</strain>
        <tissue evidence="23">Leaf</tissue>
    </source>
</reference>
<dbReference type="Pfam" id="PF17919">
    <property type="entry name" value="RT_RNaseH_2"/>
    <property type="match status" value="1"/>
</dbReference>
<dbReference type="InterPro" id="IPR001584">
    <property type="entry name" value="Integrase_cat-core"/>
</dbReference>
<dbReference type="InterPro" id="IPR001878">
    <property type="entry name" value="Znf_CCHC"/>
</dbReference>
<dbReference type="CDD" id="cd09274">
    <property type="entry name" value="RNase_HI_RT_Ty3"/>
    <property type="match status" value="1"/>
</dbReference>
<dbReference type="GO" id="GO:0004190">
    <property type="term" value="F:aspartic-type endopeptidase activity"/>
    <property type="evidence" value="ECO:0007669"/>
    <property type="project" value="UniProtKB-KW"/>
</dbReference>
<feature type="compositionally biased region" description="Pro residues" evidence="19">
    <location>
        <begin position="1"/>
        <end position="10"/>
    </location>
</feature>
<dbReference type="InterPro" id="IPR050951">
    <property type="entry name" value="Retrovirus_Pol_polyprotein"/>
</dbReference>
<keyword evidence="18" id="KW-0175">Coiled coil</keyword>
<dbReference type="FunFam" id="3.30.70.270:FF:000020">
    <property type="entry name" value="Transposon Tf2-6 polyprotein-like Protein"/>
    <property type="match status" value="1"/>
</dbReference>
<evidence type="ECO:0000256" key="16">
    <source>
        <dbReference type="ARBA" id="ARBA00023268"/>
    </source>
</evidence>
<dbReference type="GO" id="GO:0003677">
    <property type="term" value="F:DNA binding"/>
    <property type="evidence" value="ECO:0007669"/>
    <property type="project" value="UniProtKB-KW"/>
</dbReference>
<dbReference type="PROSITE" id="PS50994">
    <property type="entry name" value="INTEGRASE"/>
    <property type="match status" value="1"/>
</dbReference>
<keyword evidence="11" id="KW-0229">DNA integration</keyword>
<evidence type="ECO:0000256" key="17">
    <source>
        <dbReference type="PROSITE-ProRule" id="PRU00047"/>
    </source>
</evidence>
<dbReference type="Pfam" id="PF08284">
    <property type="entry name" value="RVP_2"/>
    <property type="match status" value="1"/>
</dbReference>
<keyword evidence="24" id="KW-1185">Reference proteome</keyword>
<sequence>MPPRRQPTPVPTTQTSAPHSSTPSPPDSPPPPPLPPHSPPQNPNAGPVIDPATIALATLLSTQLTSQLKDVIPEMINRIQGHGNNSGHTTGEASGNTNGEHLGHKQLSRPPQSSLCGWIFSKRALTWWNAQIRARGRDETMAMPWAEFKLLLRNEFCPKHELQQLEIELLNHVMKGADHMTFTNRYHELVALAPEMVPTLEKLIDRYVAGLPSFIQSIVLAAYPATLESAISLSAKLTKVMVKSGVLKDDSGKAKETTTKKPEYHQKKKQKVVKNYAAVTPLRQAPAAPVNPAPKNYGGVHPQCTYCKYHHPPTAQCRKCTNCGRFGHWVARCCFVVNQATNTAARVLPPPPPQNPGNNNNNRGCYNCGEMGHFSLDCPKRVQPGAQAPRGRAFVIGANDARQDPNVVTGTFLLHESYASILFDTGADQSFISSDFARQLSLTEETLDSPYIIEVANGKQVIVSTILRNCPLTLTDHTFTIDLLPMELGSFDIIVGMDWLSLNRVEVICSEKLLRIPVTNDHVLEVRGDQAKRNVKIISRIKARKCLQKKCIAFLAHVVEKEKDKKTIQDVPIVKEYPEVFPEDLPGLPPVRPVEFRIDLIPGATPVAKSPYRLAPSEMQELSNQLQELLDKGFIRPSYSPWGAPILFVKKKDGSFRMCIDYRELNKLTIKNRYPLPRIDDLFDQLQGAQYFSKIDLCSGYHQLRVQDEDIPKMAFHTRYGHYEFMVMPFGLTNAPAVFMDLMNRVCKPYLDQFIIVFIDDILIYSKSKAEHKQHLRMILELLKKEKLYAKFSKCEFWLKEVQFLGHVVNSEGIHVDPAKIEAIKDWDTPKTPTKIRSFLGLAGYYRRFISNFSKIALPLTKLTQKSEPFIWEQKQEEAFQTLKQNLCDAPILSLPDGCDDFVVYCDASHQGLELGAVVFALKIWRHYLYGTKCTIYTDHKSLQHIFDQKELNMRQRRWVEILNDYDCVIKYHPGKANVVADALSRKERVKPLRIRAMGMTDRVWIPAVDELRKLIFDEAHKTKYSVHPDADKMYQDLRAYYWWPGMKKDIAEYVSRCLTCAKVKAEHQRPSGLLEQPEIPLWKWEQIAMDFVTKLPRTSSGHDTIWVIVDRLTKSAHFLPMRETYTMDKLAKLYINEIVVRHGVPLSIILDRDSRFTSRFWQSLQKSLGTQSNLSTAYHPQTDGQSERTIQTLEDMLRTCVLDFGGNWDSHLPLIEFSYNNSYHNSIGCAPFEALYGRKCRSLICWSEVGDNRITGPELIQETTDKIAQIQRRLQATQSRKKSYADKRRKPLEFQVGDCVMLKVSPWKGVVRFAKKGKLTPRYVGPFEIIERIGPVAYILNLPDELSGVHDVFHVSNLKKCLADETLIIPVE</sequence>
<dbReference type="PROSITE" id="PS50878">
    <property type="entry name" value="RT_POL"/>
    <property type="match status" value="1"/>
</dbReference>
<feature type="compositionally biased region" description="Low complexity" evidence="19">
    <location>
        <begin position="11"/>
        <end position="22"/>
    </location>
</feature>
<dbReference type="Gene3D" id="4.10.60.10">
    <property type="entry name" value="Zinc finger, CCHC-type"/>
    <property type="match status" value="1"/>
</dbReference>
<feature type="region of interest" description="Disordered" evidence="19">
    <location>
        <begin position="79"/>
        <end position="112"/>
    </location>
</feature>
<evidence type="ECO:0000256" key="8">
    <source>
        <dbReference type="ARBA" id="ARBA00022759"/>
    </source>
</evidence>
<dbReference type="InterPro" id="IPR036875">
    <property type="entry name" value="Znf_CCHC_sf"/>
</dbReference>
<evidence type="ECO:0000259" key="21">
    <source>
        <dbReference type="PROSITE" id="PS50878"/>
    </source>
</evidence>
<evidence type="ECO:0000256" key="3">
    <source>
        <dbReference type="ARBA" id="ARBA00022679"/>
    </source>
</evidence>
<feature type="domain" description="Integrase catalytic" evidence="22">
    <location>
        <begin position="1077"/>
        <end position="1240"/>
    </location>
</feature>
<dbReference type="EC" id="2.7.7.49" evidence="1"/>
<evidence type="ECO:0000256" key="2">
    <source>
        <dbReference type="ARBA" id="ARBA00022670"/>
    </source>
</evidence>
<dbReference type="OrthoDB" id="2431547at2759"/>
<keyword evidence="17" id="KW-0863">Zinc-finger</keyword>
<comment type="caution">
    <text evidence="23">The sequence shown here is derived from an EMBL/GenBank/DDBJ whole genome shotgun (WGS) entry which is preliminary data.</text>
</comment>
<evidence type="ECO:0000256" key="9">
    <source>
        <dbReference type="ARBA" id="ARBA00022801"/>
    </source>
</evidence>
<dbReference type="GO" id="GO:0015074">
    <property type="term" value="P:DNA integration"/>
    <property type="evidence" value="ECO:0007669"/>
    <property type="project" value="UniProtKB-KW"/>
</dbReference>
<dbReference type="PROSITE" id="PS50158">
    <property type="entry name" value="ZF_CCHC"/>
    <property type="match status" value="2"/>
</dbReference>
<dbReference type="GO" id="GO:0006310">
    <property type="term" value="P:DNA recombination"/>
    <property type="evidence" value="ECO:0007669"/>
    <property type="project" value="UniProtKB-KW"/>
</dbReference>
<evidence type="ECO:0000256" key="15">
    <source>
        <dbReference type="ARBA" id="ARBA00023172"/>
    </source>
</evidence>
<dbReference type="GO" id="GO:0004519">
    <property type="term" value="F:endonuclease activity"/>
    <property type="evidence" value="ECO:0007669"/>
    <property type="project" value="UniProtKB-KW"/>
</dbReference>
<dbReference type="SUPFAM" id="SSF57756">
    <property type="entry name" value="Retrovirus zinc finger-like domains"/>
    <property type="match status" value="1"/>
</dbReference>